<name>A0A8S3I5N5_9BILA</name>
<dbReference type="AlphaFoldDB" id="A0A8S3I5N5"/>
<evidence type="ECO:0000259" key="1">
    <source>
        <dbReference type="Pfam" id="PF07517"/>
    </source>
</evidence>
<dbReference type="InterPro" id="IPR027417">
    <property type="entry name" value="P-loop_NTPase"/>
</dbReference>
<feature type="non-terminal residue" evidence="2">
    <location>
        <position position="1"/>
    </location>
</feature>
<proteinExistence type="predicted"/>
<reference evidence="2" key="1">
    <citation type="submission" date="2021-02" db="EMBL/GenBank/DDBJ databases">
        <authorList>
            <person name="Nowell W R."/>
        </authorList>
    </citation>
    <scope>NUCLEOTIDE SEQUENCE</scope>
</reference>
<sequence length="162" mass="18316">KPPEKWLQQVNRLAVESNFSETGEIRSAAGLIEELGNINSNNEDLQNFMGINLLEVVEKIKSSDLISQVLDNTIKDQSMYITQWTEKKIRRWADIVKENVDYWTKINDFIIEALAVIKQANLLHTEFNLTDAQILSCLIALNANVDKGRLLQIGTGEGKSTI</sequence>
<comment type="caution">
    <text evidence="2">The sequence shown here is derived from an EMBL/GenBank/DDBJ whole genome shotgun (WGS) entry which is preliminary data.</text>
</comment>
<dbReference type="Pfam" id="PF07517">
    <property type="entry name" value="SecA_DEAD"/>
    <property type="match status" value="1"/>
</dbReference>
<protein>
    <recommendedName>
        <fullName evidence="1">SecA DEAD-like N-terminal domain-containing protein</fullName>
    </recommendedName>
</protein>
<gene>
    <name evidence="2" type="ORF">SMN809_LOCUS72808</name>
</gene>
<organism evidence="2 3">
    <name type="scientific">Rotaria magnacalcarata</name>
    <dbReference type="NCBI Taxonomy" id="392030"/>
    <lineage>
        <taxon>Eukaryota</taxon>
        <taxon>Metazoa</taxon>
        <taxon>Spiralia</taxon>
        <taxon>Gnathifera</taxon>
        <taxon>Rotifera</taxon>
        <taxon>Eurotatoria</taxon>
        <taxon>Bdelloidea</taxon>
        <taxon>Philodinida</taxon>
        <taxon>Philodinidae</taxon>
        <taxon>Rotaria</taxon>
    </lineage>
</organism>
<evidence type="ECO:0000313" key="3">
    <source>
        <dbReference type="Proteomes" id="UP000676336"/>
    </source>
</evidence>
<dbReference type="GO" id="GO:0016020">
    <property type="term" value="C:membrane"/>
    <property type="evidence" value="ECO:0007669"/>
    <property type="project" value="InterPro"/>
</dbReference>
<feature type="non-terminal residue" evidence="2">
    <location>
        <position position="162"/>
    </location>
</feature>
<dbReference type="SUPFAM" id="SSF52540">
    <property type="entry name" value="P-loop containing nucleoside triphosphate hydrolases"/>
    <property type="match status" value="1"/>
</dbReference>
<dbReference type="InterPro" id="IPR011115">
    <property type="entry name" value="SecA_DEAD"/>
</dbReference>
<accession>A0A8S3I5N5</accession>
<dbReference type="Gene3D" id="3.40.50.300">
    <property type="entry name" value="P-loop containing nucleotide triphosphate hydrolases"/>
    <property type="match status" value="1"/>
</dbReference>
<feature type="domain" description="SecA DEAD-like N-terminal" evidence="1">
    <location>
        <begin position="71"/>
        <end position="161"/>
    </location>
</feature>
<dbReference type="GO" id="GO:0005524">
    <property type="term" value="F:ATP binding"/>
    <property type="evidence" value="ECO:0007669"/>
    <property type="project" value="InterPro"/>
</dbReference>
<dbReference type="EMBL" id="CAJOBI010326505">
    <property type="protein sequence ID" value="CAF5192637.1"/>
    <property type="molecule type" value="Genomic_DNA"/>
</dbReference>
<evidence type="ECO:0000313" key="2">
    <source>
        <dbReference type="EMBL" id="CAF5192637.1"/>
    </source>
</evidence>
<dbReference type="GO" id="GO:0017038">
    <property type="term" value="P:protein import"/>
    <property type="evidence" value="ECO:0007669"/>
    <property type="project" value="InterPro"/>
</dbReference>
<dbReference type="Proteomes" id="UP000676336">
    <property type="component" value="Unassembled WGS sequence"/>
</dbReference>